<dbReference type="EMBL" id="FOBS01000016">
    <property type="protein sequence ID" value="SEM44750.1"/>
    <property type="molecule type" value="Genomic_DNA"/>
</dbReference>
<dbReference type="InterPro" id="IPR010775">
    <property type="entry name" value="DUF1365"/>
</dbReference>
<gene>
    <name evidence="1" type="ORF">SAMN04489760_11617</name>
</gene>
<dbReference type="STRING" id="43775.SAMN04489760_11617"/>
<protein>
    <submittedName>
        <fullName evidence="1">Cyclopropane-fatty-acyl-phospholipid synthase</fullName>
    </submittedName>
</protein>
<dbReference type="Gene3D" id="3.40.50.150">
    <property type="entry name" value="Vaccinia Virus protein VP39"/>
    <property type="match status" value="1"/>
</dbReference>
<dbReference type="InterPro" id="IPR029063">
    <property type="entry name" value="SAM-dependent_MTases_sf"/>
</dbReference>
<dbReference type="PANTHER" id="PTHR43667:SF2">
    <property type="entry name" value="FATTY ACID C-METHYL TRANSFERASE"/>
    <property type="match status" value="1"/>
</dbReference>
<dbReference type="CDD" id="cd02440">
    <property type="entry name" value="AdoMet_MTases"/>
    <property type="match status" value="1"/>
</dbReference>
<dbReference type="SUPFAM" id="SSF53335">
    <property type="entry name" value="S-adenosyl-L-methionine-dependent methyltransferases"/>
    <property type="match status" value="1"/>
</dbReference>
<dbReference type="InterPro" id="IPR050723">
    <property type="entry name" value="CFA/CMAS"/>
</dbReference>
<dbReference type="Pfam" id="PF02353">
    <property type="entry name" value="CMAS"/>
    <property type="match status" value="1"/>
</dbReference>
<dbReference type="OrthoDB" id="9782855at2"/>
<proteinExistence type="predicted"/>
<accession>A0A1H7YF67</accession>
<dbReference type="Pfam" id="PF07103">
    <property type="entry name" value="DUF1365"/>
    <property type="match status" value="1"/>
</dbReference>
<evidence type="ECO:0000313" key="2">
    <source>
        <dbReference type="Proteomes" id="UP000198744"/>
    </source>
</evidence>
<dbReference type="AlphaFoldDB" id="A0A1H7YF67"/>
<dbReference type="RefSeq" id="WP_093883770.1">
    <property type="nucleotide sequence ID" value="NZ_FOBS01000016.1"/>
</dbReference>
<sequence>MRTSVEHKPFIRSRIYDGFVEHKRHLPAVHSFRYPLFFFCFDLDELAGLDRGIPFFGHNRFRPFSIHDGDFLDPGSLDLRSKVLRRLADGISASDIARIFLVTSARYFNYVFNPVSFYYVFSAQEELLCILAEVNNTFGEKHLYVLRDGNGPVRTYPARFTAQKSFHVSPFNNLEGEYSFRFSSLGDHLDISIELWREGQRVFEGHLQGKALELTTGNIARMFLRHPLAPQLTMPRIFFEAARLYFLRSLPYHEKPMPHSRMTIRRKGPTLCEGLSMRLFFKLLTGIKTGGLQLGLPDGRRRYFGNQGEPIQGEMILHENRFFKKAVLGGDVGLGEAYVEGLWDSDDIVALFSVLIRNRRTLFNGYPVSAFLSRLKNRVVHALRANDSTGSRKNIEAHYDLGNAFFQTFLDGNLIYSSGIYGDGIESCEEAQQRKIELILQKAQIEASDSVLEIGCGWGGFAAEAARKTGCRLTGITVSEQQSTYARERMTREGLEDRVSIRLVDYRDVTGTFDKIVSIEMLEAVGPQYLKVFFSTCDRLLKPGGRAVFQVITVPDQNYEDYRRETDWIQKHIFPGGHLLSVSVLANTAARHSSLVMEHLEDIGPHYAATLRDWREKFQKNRQAVRSLGFDEAFVRKWLYYLSICEAGFRERALGDIQVVFRKPA</sequence>
<dbReference type="PANTHER" id="PTHR43667">
    <property type="entry name" value="CYCLOPROPANE-FATTY-ACYL-PHOSPHOLIPID SYNTHASE"/>
    <property type="match status" value="1"/>
</dbReference>
<dbReference type="Proteomes" id="UP000198744">
    <property type="component" value="Unassembled WGS sequence"/>
</dbReference>
<name>A0A1H7YF67_9BACT</name>
<reference evidence="1 2" key="1">
    <citation type="submission" date="2016-10" db="EMBL/GenBank/DDBJ databases">
        <authorList>
            <person name="de Groot N.N."/>
        </authorList>
    </citation>
    <scope>NUCLEOTIDE SEQUENCE [LARGE SCALE GENOMIC DNA]</scope>
    <source>
        <strain evidence="1 2">DSM 8423</strain>
    </source>
</reference>
<organism evidence="1 2">
    <name type="scientific">Syntrophus gentianae</name>
    <dbReference type="NCBI Taxonomy" id="43775"/>
    <lineage>
        <taxon>Bacteria</taxon>
        <taxon>Pseudomonadati</taxon>
        <taxon>Thermodesulfobacteriota</taxon>
        <taxon>Syntrophia</taxon>
        <taxon>Syntrophales</taxon>
        <taxon>Syntrophaceae</taxon>
        <taxon>Syntrophus</taxon>
    </lineage>
</organism>
<evidence type="ECO:0000313" key="1">
    <source>
        <dbReference type="EMBL" id="SEM44750.1"/>
    </source>
</evidence>
<keyword evidence="2" id="KW-1185">Reference proteome</keyword>